<reference evidence="2" key="3">
    <citation type="submission" date="2023-04" db="EMBL/GenBank/DDBJ databases">
        <title>Complete genome sequence of a phthalic acid esters degrading bacterial strain.</title>
        <authorList>
            <person name="Weng L."/>
            <person name="Jia Y."/>
            <person name="Ren L."/>
        </authorList>
    </citation>
    <scope>NUCLEOTIDE SEQUENCE</scope>
    <source>
        <strain evidence="2">RL-LY01</strain>
    </source>
</reference>
<evidence type="ECO:0000313" key="3">
    <source>
        <dbReference type="Proteomes" id="UP001152308"/>
    </source>
</evidence>
<reference evidence="1" key="1">
    <citation type="journal article" date="2022" name="Data Brief">
        <title>Draft genome sequence data of Gordonia hongkongensis strain EUFUS-Z928 isolated from the octocoral Eunicea fusca.</title>
        <authorList>
            <person name="Sanchez-Suarez J."/>
            <person name="Diaz L."/>
            <person name="Melo-Bolivar J."/>
            <person name="Villamil L."/>
        </authorList>
    </citation>
    <scope>NUCLEOTIDE SEQUENCE</scope>
    <source>
        <strain evidence="1">EUFUS-Z928</strain>
    </source>
</reference>
<sequence length="63" mass="7155">MVDGPVTEVARELNVHEIARCRPTEAAGERAERTRLRAELAEKGRDVALRKEISAYYAAQHHR</sequence>
<dbReference type="RefSeq" id="WP_083207227.1">
    <property type="nucleotide sequence ID" value="NZ_CP121270.1"/>
</dbReference>
<name>A0AAX3TB35_9ACTN</name>
<dbReference type="AlphaFoldDB" id="A0AAX3TB35"/>
<gene>
    <name evidence="1" type="ORF">L2299_01270</name>
    <name evidence="2" type="ORF">P9A14_04705</name>
</gene>
<protein>
    <recommendedName>
        <fullName evidence="5">Transposase</fullName>
    </recommendedName>
</protein>
<evidence type="ECO:0000313" key="1">
    <source>
        <dbReference type="EMBL" id="MDF6099679.1"/>
    </source>
</evidence>
<dbReference type="Proteomes" id="UP001152308">
    <property type="component" value="Unassembled WGS sequence"/>
</dbReference>
<evidence type="ECO:0000313" key="4">
    <source>
        <dbReference type="Proteomes" id="UP001213504"/>
    </source>
</evidence>
<evidence type="ECO:0008006" key="5">
    <source>
        <dbReference type="Google" id="ProtNLM"/>
    </source>
</evidence>
<dbReference type="EMBL" id="JAKJLQ010000001">
    <property type="protein sequence ID" value="MDF6099679.1"/>
    <property type="molecule type" value="Genomic_DNA"/>
</dbReference>
<accession>A0AAX3TB35</accession>
<evidence type="ECO:0000313" key="2">
    <source>
        <dbReference type="EMBL" id="WFP25822.1"/>
    </source>
</evidence>
<proteinExistence type="predicted"/>
<dbReference type="EMBL" id="CP121270">
    <property type="protein sequence ID" value="WFP25822.1"/>
    <property type="molecule type" value="Genomic_DNA"/>
</dbReference>
<organism evidence="2 4">
    <name type="scientific">Gordonia hongkongensis</name>
    <dbReference type="NCBI Taxonomy" id="1701090"/>
    <lineage>
        <taxon>Bacteria</taxon>
        <taxon>Bacillati</taxon>
        <taxon>Actinomycetota</taxon>
        <taxon>Actinomycetes</taxon>
        <taxon>Mycobacteriales</taxon>
        <taxon>Gordoniaceae</taxon>
        <taxon>Gordonia</taxon>
    </lineage>
</organism>
<keyword evidence="3" id="KW-1185">Reference proteome</keyword>
<reference evidence="1" key="2">
    <citation type="submission" date="2022-01" db="EMBL/GenBank/DDBJ databases">
        <authorList>
            <person name="Sanchez-Suarez J."/>
            <person name="Villamil L."/>
            <person name="Diaz L.E."/>
        </authorList>
    </citation>
    <scope>NUCLEOTIDE SEQUENCE</scope>
    <source>
        <strain evidence="1">EUFUS-Z928</strain>
    </source>
</reference>
<dbReference type="Proteomes" id="UP001213504">
    <property type="component" value="Chromosome"/>
</dbReference>